<accession>A0ACC4EAY3</accession>
<name>A0ACC4EAY3_PURLI</name>
<organism evidence="1 2">
    <name type="scientific">Purpureocillium lilacinum</name>
    <name type="common">Paecilomyces lilacinus</name>
    <dbReference type="NCBI Taxonomy" id="33203"/>
    <lineage>
        <taxon>Eukaryota</taxon>
        <taxon>Fungi</taxon>
        <taxon>Dikarya</taxon>
        <taxon>Ascomycota</taxon>
        <taxon>Pezizomycotina</taxon>
        <taxon>Sordariomycetes</taxon>
        <taxon>Hypocreomycetidae</taxon>
        <taxon>Hypocreales</taxon>
        <taxon>Ophiocordycipitaceae</taxon>
        <taxon>Purpureocillium</taxon>
    </lineage>
</organism>
<comment type="caution">
    <text evidence="1">The sequence shown here is derived from an EMBL/GenBank/DDBJ whole genome shotgun (WGS) entry which is preliminary data.</text>
</comment>
<keyword evidence="2" id="KW-1185">Reference proteome</keyword>
<evidence type="ECO:0000313" key="1">
    <source>
        <dbReference type="EMBL" id="KAL3964919.1"/>
    </source>
</evidence>
<gene>
    <name evidence="1" type="ORF">ACCO45_001923</name>
</gene>
<sequence length="142" mass="15161">MAQAPAAIAPVERAADRPPAVDCTRLAGLSLPCARAIGSRKQAGPGALANHHKWPPSRPMEACSVHRSSPAQLENPPGGVHPWRAVAEAHQACCWPPSRCQQPSLERKRKRIDVSLPSSPPPRGATRMIRPSHFQGLASGAR</sequence>
<protein>
    <submittedName>
        <fullName evidence="1">Uncharacterized protein</fullName>
    </submittedName>
</protein>
<dbReference type="Proteomes" id="UP001638806">
    <property type="component" value="Unassembled WGS sequence"/>
</dbReference>
<reference evidence="1" key="1">
    <citation type="submission" date="2024-12" db="EMBL/GenBank/DDBJ databases">
        <title>Comparative genomics and development of molecular markers within Purpureocillium lilacinum and among Purpureocillium species.</title>
        <authorList>
            <person name="Yeh Z.-Y."/>
            <person name="Ni N.-T."/>
            <person name="Lo P.-H."/>
            <person name="Mushyakhwo K."/>
            <person name="Lin C.-F."/>
            <person name="Nai Y.-S."/>
        </authorList>
    </citation>
    <scope>NUCLEOTIDE SEQUENCE</scope>
    <source>
        <strain evidence="1">NCHU-NPUST-175</strain>
    </source>
</reference>
<evidence type="ECO:0000313" key="2">
    <source>
        <dbReference type="Proteomes" id="UP001638806"/>
    </source>
</evidence>
<proteinExistence type="predicted"/>
<dbReference type="EMBL" id="JBGNUJ010000002">
    <property type="protein sequence ID" value="KAL3964919.1"/>
    <property type="molecule type" value="Genomic_DNA"/>
</dbReference>